<sequence>MAFAFGSANALVNSRRLTTEFFVNLVLRCDKLEWFDADGTVQPFSVHTVWNSIGREMQSIMNDIILFAKRKTTKSIIAKLVMAATSYFIWQERNNRMFKKSKRSLNQVADCIINSVWLKLKSCRWKKSKDALDVAKLWNLGSEVCVACHLVS</sequence>
<evidence type="ECO:0000313" key="1">
    <source>
        <dbReference type="EMBL" id="GEU94088.1"/>
    </source>
</evidence>
<accession>A0A6L2P6L5</accession>
<dbReference type="AlphaFoldDB" id="A0A6L2P6L5"/>
<organism evidence="1">
    <name type="scientific">Tanacetum cinerariifolium</name>
    <name type="common">Dalmatian daisy</name>
    <name type="synonym">Chrysanthemum cinerariifolium</name>
    <dbReference type="NCBI Taxonomy" id="118510"/>
    <lineage>
        <taxon>Eukaryota</taxon>
        <taxon>Viridiplantae</taxon>
        <taxon>Streptophyta</taxon>
        <taxon>Embryophyta</taxon>
        <taxon>Tracheophyta</taxon>
        <taxon>Spermatophyta</taxon>
        <taxon>Magnoliopsida</taxon>
        <taxon>eudicotyledons</taxon>
        <taxon>Gunneridae</taxon>
        <taxon>Pentapetalae</taxon>
        <taxon>asterids</taxon>
        <taxon>campanulids</taxon>
        <taxon>Asterales</taxon>
        <taxon>Asteraceae</taxon>
        <taxon>Asteroideae</taxon>
        <taxon>Anthemideae</taxon>
        <taxon>Anthemidinae</taxon>
        <taxon>Tanacetum</taxon>
    </lineage>
</organism>
<proteinExistence type="predicted"/>
<name>A0A6L2P6L5_TANCI</name>
<gene>
    <name evidence="1" type="ORF">Tci_066066</name>
</gene>
<comment type="caution">
    <text evidence="1">The sequence shown here is derived from an EMBL/GenBank/DDBJ whole genome shotgun (WGS) entry which is preliminary data.</text>
</comment>
<protein>
    <recommendedName>
        <fullName evidence="2">Reverse transcriptase domain, reverse transcriptase zinc-binding domain protein</fullName>
    </recommendedName>
</protein>
<evidence type="ECO:0008006" key="2">
    <source>
        <dbReference type="Google" id="ProtNLM"/>
    </source>
</evidence>
<dbReference type="EMBL" id="BKCJ010010993">
    <property type="protein sequence ID" value="GEU94088.1"/>
    <property type="molecule type" value="Genomic_DNA"/>
</dbReference>
<reference evidence="1" key="1">
    <citation type="journal article" date="2019" name="Sci. Rep.">
        <title>Draft genome of Tanacetum cinerariifolium, the natural source of mosquito coil.</title>
        <authorList>
            <person name="Yamashiro T."/>
            <person name="Shiraishi A."/>
            <person name="Satake H."/>
            <person name="Nakayama K."/>
        </authorList>
    </citation>
    <scope>NUCLEOTIDE SEQUENCE</scope>
</reference>